<dbReference type="FunFam" id="1.10.10.60:FF:000016">
    <property type="entry name" value="Transcriptional activator Myb isoform A"/>
    <property type="match status" value="1"/>
</dbReference>
<dbReference type="Pfam" id="PF13921">
    <property type="entry name" value="Myb_DNA-bind_6"/>
    <property type="match status" value="1"/>
</dbReference>
<feature type="domain" description="HTH myb-type" evidence="9">
    <location>
        <begin position="48"/>
        <end position="100"/>
    </location>
</feature>
<dbReference type="PANTHER" id="PTHR45614">
    <property type="entry name" value="MYB PROTEIN-RELATED"/>
    <property type="match status" value="1"/>
</dbReference>
<dbReference type="CDD" id="cd00167">
    <property type="entry name" value="SANT"/>
    <property type="match status" value="3"/>
</dbReference>
<evidence type="ECO:0000259" key="8">
    <source>
        <dbReference type="PROSITE" id="PS50090"/>
    </source>
</evidence>
<dbReference type="PROSITE" id="PS51294">
    <property type="entry name" value="HTH_MYB"/>
    <property type="match status" value="3"/>
</dbReference>
<dbReference type="Proteomes" id="UP001347796">
    <property type="component" value="Unassembled WGS sequence"/>
</dbReference>
<dbReference type="FunFam" id="1.10.10.60:FF:000010">
    <property type="entry name" value="Transcriptional activator Myb isoform A"/>
    <property type="match status" value="1"/>
</dbReference>
<dbReference type="AlphaFoldDB" id="A0AAN8KH82"/>
<dbReference type="GO" id="GO:0005634">
    <property type="term" value="C:nucleus"/>
    <property type="evidence" value="ECO:0007669"/>
    <property type="project" value="UniProtKB-SubCell"/>
</dbReference>
<evidence type="ECO:0008006" key="12">
    <source>
        <dbReference type="Google" id="ProtNLM"/>
    </source>
</evidence>
<evidence type="ECO:0000256" key="1">
    <source>
        <dbReference type="ARBA" id="ARBA00004123"/>
    </source>
</evidence>
<dbReference type="SMART" id="SM00717">
    <property type="entry name" value="SANT"/>
    <property type="match status" value="3"/>
</dbReference>
<keyword evidence="6" id="KW-0539">Nucleus</keyword>
<keyword evidence="3" id="KW-0805">Transcription regulation</keyword>
<name>A0AAN8KH82_PATCE</name>
<dbReference type="InterPro" id="IPR001005">
    <property type="entry name" value="SANT/Myb"/>
</dbReference>
<evidence type="ECO:0000313" key="11">
    <source>
        <dbReference type="Proteomes" id="UP001347796"/>
    </source>
</evidence>
<evidence type="ECO:0000256" key="3">
    <source>
        <dbReference type="ARBA" id="ARBA00023015"/>
    </source>
</evidence>
<proteinExistence type="predicted"/>
<feature type="domain" description="Myb-like" evidence="8">
    <location>
        <begin position="48"/>
        <end position="100"/>
    </location>
</feature>
<feature type="domain" description="HTH myb-type" evidence="9">
    <location>
        <begin position="157"/>
        <end position="207"/>
    </location>
</feature>
<evidence type="ECO:0000256" key="2">
    <source>
        <dbReference type="ARBA" id="ARBA00022737"/>
    </source>
</evidence>
<protein>
    <recommendedName>
        <fullName evidence="12">Myb protein</fullName>
    </recommendedName>
</protein>
<keyword evidence="11" id="KW-1185">Reference proteome</keyword>
<dbReference type="GO" id="GO:0000978">
    <property type="term" value="F:RNA polymerase II cis-regulatory region sequence-specific DNA binding"/>
    <property type="evidence" value="ECO:0007669"/>
    <property type="project" value="TreeGrafter"/>
</dbReference>
<dbReference type="InterPro" id="IPR050560">
    <property type="entry name" value="MYB_TF"/>
</dbReference>
<dbReference type="Gene3D" id="1.10.10.60">
    <property type="entry name" value="Homeodomain-like"/>
    <property type="match status" value="3"/>
</dbReference>
<reference evidence="10 11" key="1">
    <citation type="submission" date="2024-01" db="EMBL/GenBank/DDBJ databases">
        <title>The genome of the rayed Mediterranean limpet Patella caerulea (Linnaeus, 1758).</title>
        <authorList>
            <person name="Anh-Thu Weber A."/>
            <person name="Halstead-Nussloch G."/>
        </authorList>
    </citation>
    <scope>NUCLEOTIDE SEQUENCE [LARGE SCALE GENOMIC DNA]</scope>
    <source>
        <strain evidence="10">AATW-2023a</strain>
        <tissue evidence="10">Whole specimen</tissue>
    </source>
</reference>
<dbReference type="SUPFAM" id="SSF46689">
    <property type="entry name" value="Homeodomain-like"/>
    <property type="match status" value="2"/>
</dbReference>
<feature type="domain" description="Myb-like" evidence="8">
    <location>
        <begin position="101"/>
        <end position="152"/>
    </location>
</feature>
<dbReference type="InterPro" id="IPR017930">
    <property type="entry name" value="Myb_dom"/>
</dbReference>
<gene>
    <name evidence="10" type="ORF">SNE40_003065</name>
</gene>
<dbReference type="Pfam" id="PF00249">
    <property type="entry name" value="Myb_DNA-binding"/>
    <property type="match status" value="1"/>
</dbReference>
<comment type="caution">
    <text evidence="10">The sequence shown here is derived from an EMBL/GenBank/DDBJ whole genome shotgun (WGS) entry which is preliminary data.</text>
</comment>
<feature type="domain" description="HTH myb-type" evidence="9">
    <location>
        <begin position="101"/>
        <end position="156"/>
    </location>
</feature>
<keyword evidence="2" id="KW-0677">Repeat</keyword>
<keyword evidence="5" id="KW-0804">Transcription</keyword>
<evidence type="ECO:0000259" key="9">
    <source>
        <dbReference type="PROSITE" id="PS51294"/>
    </source>
</evidence>
<organism evidence="10 11">
    <name type="scientific">Patella caerulea</name>
    <name type="common">Rayed Mediterranean limpet</name>
    <dbReference type="NCBI Taxonomy" id="87958"/>
    <lineage>
        <taxon>Eukaryota</taxon>
        <taxon>Metazoa</taxon>
        <taxon>Spiralia</taxon>
        <taxon>Lophotrochozoa</taxon>
        <taxon>Mollusca</taxon>
        <taxon>Gastropoda</taxon>
        <taxon>Patellogastropoda</taxon>
        <taxon>Patelloidea</taxon>
        <taxon>Patellidae</taxon>
        <taxon>Patella</taxon>
    </lineage>
</organism>
<comment type="subcellular location">
    <subcellularLocation>
        <location evidence="1">Nucleus</location>
    </subcellularLocation>
</comment>
<sequence length="673" mass="75597">MDAQRIIEFDLLNDGVESTCSQSSCSDDESDDGRQIDHDYNLSQVKFKKHYNRGRWTKEEDDKLKGIVDTYSDSVDWRQVAGLFTDRSDIQCQHRWLKALNPDLIKGPWTKEEDDKVVELVITYGPKRWTLISKHLRGRTGKQCRERWHNHLNPDIKKTAWTEQEDNLIYHLHKTFGNRWAEIAKYLPGRTDNAIKNHWNSTMKRKCELEEAREKVNNNPPVYTHPYTPSSTSNIIQGIVPIQLFPNAADSNNFETANPNVVNIRDHDEHCTPLKSFVPLGVSDGIKDTGFGGLSSLDLIGGTQSRTGVTPIKFTRLNEKGTTGIRFDGHAVGKLKSPGTLIPILSPAASKLKSPPAILRKSKRRKKPGKSESIKSSIVVDKVVENIENEGHMSNMLGTLTPTTTPIKNLPFSPSQFLNSPDMCLPFSGKATSTPVCSRSQSSSSGIDTLYTTVKFDLSNSKLHTPVVQRSMLEMSPRTPTPFKNAMAEIQKRAGRINKWSPNQLEDIGEVIKSECDTGYEADMSVITPISGKSSKRKVIKIQSSNKRARQSLEQKWASQSITKMQPELSLLSPETPSKSLVGDTSLVFSPPSIIKETLPEGVLEDIFTQPKLNTNKDKKSSKRITFCETPPKFAKLEHNYERVACGKTKDQTDMTELARHYLISLKPRTLIL</sequence>
<dbReference type="PROSITE" id="PS50090">
    <property type="entry name" value="MYB_LIKE"/>
    <property type="match status" value="3"/>
</dbReference>
<evidence type="ECO:0000313" key="10">
    <source>
        <dbReference type="EMBL" id="KAK6191350.1"/>
    </source>
</evidence>
<feature type="region of interest" description="Disordered" evidence="7">
    <location>
        <begin position="353"/>
        <end position="375"/>
    </location>
</feature>
<dbReference type="InterPro" id="IPR015395">
    <property type="entry name" value="C-myb_C"/>
</dbReference>
<dbReference type="InterPro" id="IPR009057">
    <property type="entry name" value="Homeodomain-like_sf"/>
</dbReference>
<feature type="domain" description="Myb-like" evidence="8">
    <location>
        <begin position="153"/>
        <end position="203"/>
    </location>
</feature>
<dbReference type="Pfam" id="PF09316">
    <property type="entry name" value="Cmyb_C"/>
    <property type="match status" value="1"/>
</dbReference>
<dbReference type="GO" id="GO:0000981">
    <property type="term" value="F:DNA-binding transcription factor activity, RNA polymerase II-specific"/>
    <property type="evidence" value="ECO:0007669"/>
    <property type="project" value="TreeGrafter"/>
</dbReference>
<evidence type="ECO:0000256" key="6">
    <source>
        <dbReference type="ARBA" id="ARBA00023242"/>
    </source>
</evidence>
<keyword evidence="4" id="KW-0238">DNA-binding</keyword>
<evidence type="ECO:0000256" key="4">
    <source>
        <dbReference type="ARBA" id="ARBA00023125"/>
    </source>
</evidence>
<evidence type="ECO:0000256" key="7">
    <source>
        <dbReference type="SAM" id="MobiDB-lite"/>
    </source>
</evidence>
<evidence type="ECO:0000256" key="5">
    <source>
        <dbReference type="ARBA" id="ARBA00023163"/>
    </source>
</evidence>
<dbReference type="PANTHER" id="PTHR45614:SF25">
    <property type="entry name" value="MYB PROTEIN"/>
    <property type="match status" value="1"/>
</dbReference>
<dbReference type="EMBL" id="JAZGQO010000002">
    <property type="protein sequence ID" value="KAK6191350.1"/>
    <property type="molecule type" value="Genomic_DNA"/>
</dbReference>
<accession>A0AAN8KH82</accession>